<evidence type="ECO:0000256" key="1">
    <source>
        <dbReference type="SAM" id="MobiDB-lite"/>
    </source>
</evidence>
<feature type="region of interest" description="Disordered" evidence="1">
    <location>
        <begin position="297"/>
        <end position="349"/>
    </location>
</feature>
<protein>
    <recommendedName>
        <fullName evidence="4">BZIP domain-containing protein</fullName>
    </recommendedName>
</protein>
<feature type="compositionally biased region" description="Polar residues" evidence="1">
    <location>
        <begin position="98"/>
        <end position="119"/>
    </location>
</feature>
<dbReference type="InterPro" id="IPR052635">
    <property type="entry name" value="Sec_Metab_Biosynth_Reg"/>
</dbReference>
<feature type="compositionally biased region" description="Polar residues" evidence="1">
    <location>
        <begin position="169"/>
        <end position="186"/>
    </location>
</feature>
<evidence type="ECO:0000313" key="3">
    <source>
        <dbReference type="Proteomes" id="UP001287286"/>
    </source>
</evidence>
<dbReference type="EMBL" id="JAWRVI010000001">
    <property type="protein sequence ID" value="KAK4095526.1"/>
    <property type="molecule type" value="Genomic_DNA"/>
</dbReference>
<feature type="compositionally biased region" description="Low complexity" evidence="1">
    <location>
        <begin position="626"/>
        <end position="641"/>
    </location>
</feature>
<proteinExistence type="predicted"/>
<feature type="region of interest" description="Disordered" evidence="1">
    <location>
        <begin position="232"/>
        <end position="257"/>
    </location>
</feature>
<feature type="region of interest" description="Disordered" evidence="1">
    <location>
        <begin position="169"/>
        <end position="209"/>
    </location>
</feature>
<organism evidence="2 3">
    <name type="scientific">Purpureocillium lilacinum</name>
    <name type="common">Paecilomyces lilacinus</name>
    <dbReference type="NCBI Taxonomy" id="33203"/>
    <lineage>
        <taxon>Eukaryota</taxon>
        <taxon>Fungi</taxon>
        <taxon>Dikarya</taxon>
        <taxon>Ascomycota</taxon>
        <taxon>Pezizomycotina</taxon>
        <taxon>Sordariomycetes</taxon>
        <taxon>Hypocreomycetidae</taxon>
        <taxon>Hypocreales</taxon>
        <taxon>Ophiocordycipitaceae</taxon>
        <taxon>Purpureocillium</taxon>
    </lineage>
</organism>
<dbReference type="PANTHER" id="PTHR39607">
    <property type="entry name" value="XANTHOCILLIN BIOSYNTHESIS CLUSTER TRANSCRIPTION FACTOR XANC-RELATED"/>
    <property type="match status" value="1"/>
</dbReference>
<reference evidence="2 3" key="1">
    <citation type="journal article" date="2024" name="Microbiol. Resour. Announc.">
        <title>Genome annotations for the ascomycete fungi Trichoderma harzianum, Trichoderma aggressivum, and Purpureocillium lilacinum.</title>
        <authorList>
            <person name="Beijen E.P.W."/>
            <person name="Ohm R.A."/>
        </authorList>
    </citation>
    <scope>NUCLEOTIDE SEQUENCE [LARGE SCALE GENOMIC DNA]</scope>
    <source>
        <strain evidence="2 3">CBS 150709</strain>
    </source>
</reference>
<name>A0ABR0CI20_PURLI</name>
<dbReference type="Proteomes" id="UP001287286">
    <property type="component" value="Unassembled WGS sequence"/>
</dbReference>
<sequence>MAPASSNPGPYSLPDKDEVQLSAEDDWTRVKDRKEKKRIQNRVAQRSYRSRMKARLGELQSRLQAHEEQKAKEEAERCDPSPPSPPSSSATGLHLHTTPPSGNNAGANDTEPSSINSASPPTPPDVVGDLDPSQHAKAIDQFSHQMDMAGNDDSQWFLDSTSLLQHGDTSSYIQPSVPTPPVSLSQCPPMPAYMPEGPRNPNDGPASLSQSILQDCLRFQIQLLAKINNPSEATSTTHKEEGSAAKSPGALQQSHWSPCATNPAAAAQNMMPSTNMARGNSFSVSPADFHNLDDMMELTSTGDLPNATWRPSQQFSGPETTPRSHNAENPTHQQSPINDDTPSTTQHGAVPDCYNAFVAKSSAQASSLGMEERLEAAIEGLEALGFTSVDSFAEAYYSSSFDESSHLAAEQSMSRKRRLPRMLSQILDSAQSWDPWDRRSLNEEVLRTAESLLVAEGKNMDEKSLEASISGLMQATEGSSKPTPAQQNVTGMKKVLQNELPNLWPVMMALAGGNRASRQRDRSNMVLAAILILHCSSKMTKQKLLEFLDVYGIFRMVKYRIFGVKPAKVLASRLWVNSHTKNGRHIQTQSPGVRWSIRKLKRLVNTLEGSTDLPSGKRLAEAQPQGLAGATPPLPLGTGPL</sequence>
<dbReference type="CDD" id="cd14688">
    <property type="entry name" value="bZIP_YAP"/>
    <property type="match status" value="1"/>
</dbReference>
<evidence type="ECO:0008006" key="4">
    <source>
        <dbReference type="Google" id="ProtNLM"/>
    </source>
</evidence>
<dbReference type="SUPFAM" id="SSF57959">
    <property type="entry name" value="Leucine zipper domain"/>
    <property type="match status" value="1"/>
</dbReference>
<feature type="compositionally biased region" description="Polar residues" evidence="1">
    <location>
        <begin position="298"/>
        <end position="347"/>
    </location>
</feature>
<feature type="region of interest" description="Disordered" evidence="1">
    <location>
        <begin position="612"/>
        <end position="641"/>
    </location>
</feature>
<evidence type="ECO:0000313" key="2">
    <source>
        <dbReference type="EMBL" id="KAK4095526.1"/>
    </source>
</evidence>
<comment type="caution">
    <text evidence="2">The sequence shown here is derived from an EMBL/GenBank/DDBJ whole genome shotgun (WGS) entry which is preliminary data.</text>
</comment>
<accession>A0ABR0CI20</accession>
<keyword evidence="3" id="KW-1185">Reference proteome</keyword>
<dbReference type="Gene3D" id="1.20.5.170">
    <property type="match status" value="1"/>
</dbReference>
<feature type="region of interest" description="Disordered" evidence="1">
    <location>
        <begin position="1"/>
        <end position="135"/>
    </location>
</feature>
<feature type="compositionally biased region" description="Basic and acidic residues" evidence="1">
    <location>
        <begin position="64"/>
        <end position="79"/>
    </location>
</feature>
<gene>
    <name evidence="2" type="ORF">Purlil1_322</name>
</gene>
<dbReference type="PANTHER" id="PTHR39607:SF1">
    <property type="entry name" value="B-ZIP TRANSCRIPTION FACTOR (EUROFUNG)"/>
    <property type="match status" value="1"/>
</dbReference>
<dbReference type="InterPro" id="IPR046347">
    <property type="entry name" value="bZIP_sf"/>
</dbReference>